<evidence type="ECO:0000313" key="2">
    <source>
        <dbReference type="Proteomes" id="UP000635071"/>
    </source>
</evidence>
<accession>A0A916ZSX7</accession>
<protein>
    <submittedName>
        <fullName evidence="1">Uncharacterized protein</fullName>
    </submittedName>
</protein>
<sequence>MLEIGSLAPSAGIVLVASQFGYSTPEIFSQCIGGDRVFDLVPPSTGLNDVLQALADKTFCVASLVLTAEA</sequence>
<reference evidence="1" key="1">
    <citation type="journal article" date="2014" name="Int. J. Syst. Evol. Microbiol.">
        <title>Complete genome sequence of Corynebacterium casei LMG S-19264T (=DSM 44701T), isolated from a smear-ripened cheese.</title>
        <authorList>
            <consortium name="US DOE Joint Genome Institute (JGI-PGF)"/>
            <person name="Walter F."/>
            <person name="Albersmeier A."/>
            <person name="Kalinowski J."/>
            <person name="Ruckert C."/>
        </authorList>
    </citation>
    <scope>NUCLEOTIDE SEQUENCE</scope>
    <source>
        <strain evidence="1">CGMCC 1.15519</strain>
    </source>
</reference>
<gene>
    <name evidence="1" type="ORF">GCM10011529_18740</name>
</gene>
<keyword evidence="2" id="KW-1185">Reference proteome</keyword>
<proteinExistence type="predicted"/>
<dbReference type="Proteomes" id="UP000635071">
    <property type="component" value="Unassembled WGS sequence"/>
</dbReference>
<dbReference type="EMBL" id="BMJM01000005">
    <property type="protein sequence ID" value="GGE12608.1"/>
    <property type="molecule type" value="Genomic_DNA"/>
</dbReference>
<organism evidence="1 2">
    <name type="scientific">Sandarakinorhabdus glacialis</name>
    <dbReference type="NCBI Taxonomy" id="1614636"/>
    <lineage>
        <taxon>Bacteria</taxon>
        <taxon>Pseudomonadati</taxon>
        <taxon>Pseudomonadota</taxon>
        <taxon>Alphaproteobacteria</taxon>
        <taxon>Sphingomonadales</taxon>
        <taxon>Sphingosinicellaceae</taxon>
        <taxon>Sandarakinorhabdus</taxon>
    </lineage>
</organism>
<evidence type="ECO:0000313" key="1">
    <source>
        <dbReference type="EMBL" id="GGE12608.1"/>
    </source>
</evidence>
<reference evidence="1" key="2">
    <citation type="submission" date="2020-09" db="EMBL/GenBank/DDBJ databases">
        <authorList>
            <person name="Sun Q."/>
            <person name="Zhou Y."/>
        </authorList>
    </citation>
    <scope>NUCLEOTIDE SEQUENCE</scope>
    <source>
        <strain evidence="1">CGMCC 1.15519</strain>
    </source>
</reference>
<comment type="caution">
    <text evidence="1">The sequence shown here is derived from an EMBL/GenBank/DDBJ whole genome shotgun (WGS) entry which is preliminary data.</text>
</comment>
<dbReference type="AlphaFoldDB" id="A0A916ZSX7"/>
<name>A0A916ZSX7_9SPHN</name>